<reference evidence="4 5" key="1">
    <citation type="submission" date="2016-10" db="EMBL/GenBank/DDBJ databases">
        <authorList>
            <person name="de Groot N.N."/>
        </authorList>
    </citation>
    <scope>NUCLEOTIDE SEQUENCE [LARGE SCALE GENOMIC DNA]</scope>
    <source>
        <strain evidence="4 5">DSM 43794</strain>
    </source>
</reference>
<dbReference type="RefSeq" id="WP_242659572.1">
    <property type="nucleotide sequence ID" value="NZ_FNKK01000002.1"/>
</dbReference>
<accession>A0A1H1I7E7</accession>
<dbReference type="InterPro" id="IPR050832">
    <property type="entry name" value="Bact_Acetyltransf"/>
</dbReference>
<dbReference type="Pfam" id="PF00583">
    <property type="entry name" value="Acetyltransf_1"/>
    <property type="match status" value="1"/>
</dbReference>
<dbReference type="GO" id="GO:0005840">
    <property type="term" value="C:ribosome"/>
    <property type="evidence" value="ECO:0007669"/>
    <property type="project" value="UniProtKB-KW"/>
</dbReference>
<dbReference type="PANTHER" id="PTHR43877">
    <property type="entry name" value="AMINOALKYLPHOSPHONATE N-ACETYLTRANSFERASE-RELATED-RELATED"/>
    <property type="match status" value="1"/>
</dbReference>
<dbReference type="PROSITE" id="PS51186">
    <property type="entry name" value="GNAT"/>
    <property type="match status" value="1"/>
</dbReference>
<keyword evidence="4" id="KW-0689">Ribosomal protein</keyword>
<evidence type="ECO:0000313" key="4">
    <source>
        <dbReference type="EMBL" id="SDR33258.1"/>
    </source>
</evidence>
<gene>
    <name evidence="4" type="ORF">SAMN04489764_5265</name>
</gene>
<keyword evidence="2" id="KW-0012">Acyltransferase</keyword>
<proteinExistence type="predicted"/>
<dbReference type="EMBL" id="FNKK01000002">
    <property type="protein sequence ID" value="SDR33258.1"/>
    <property type="molecule type" value="Genomic_DNA"/>
</dbReference>
<keyword evidence="4" id="KW-0687">Ribonucleoprotein</keyword>
<keyword evidence="1" id="KW-0808">Transferase</keyword>
<organism evidence="4 5">
    <name type="scientific">Thermostaphylospora chromogena</name>
    <dbReference type="NCBI Taxonomy" id="35622"/>
    <lineage>
        <taxon>Bacteria</taxon>
        <taxon>Bacillati</taxon>
        <taxon>Actinomycetota</taxon>
        <taxon>Actinomycetes</taxon>
        <taxon>Streptosporangiales</taxon>
        <taxon>Thermomonosporaceae</taxon>
        <taxon>Thermostaphylospora</taxon>
    </lineage>
</organism>
<evidence type="ECO:0000313" key="5">
    <source>
        <dbReference type="Proteomes" id="UP000217103"/>
    </source>
</evidence>
<dbReference type="GO" id="GO:0016747">
    <property type="term" value="F:acyltransferase activity, transferring groups other than amino-acyl groups"/>
    <property type="evidence" value="ECO:0007669"/>
    <property type="project" value="InterPro"/>
</dbReference>
<evidence type="ECO:0000256" key="2">
    <source>
        <dbReference type="ARBA" id="ARBA00023315"/>
    </source>
</evidence>
<evidence type="ECO:0000259" key="3">
    <source>
        <dbReference type="PROSITE" id="PS51186"/>
    </source>
</evidence>
<dbReference type="InterPro" id="IPR016181">
    <property type="entry name" value="Acyl_CoA_acyltransferase"/>
</dbReference>
<dbReference type="CDD" id="cd04301">
    <property type="entry name" value="NAT_SF"/>
    <property type="match status" value="1"/>
</dbReference>
<dbReference type="Gene3D" id="3.40.630.30">
    <property type="match status" value="1"/>
</dbReference>
<keyword evidence="5" id="KW-1185">Reference proteome</keyword>
<dbReference type="STRING" id="35622.SAMN04489764_5265"/>
<sequence length="172" mass="19319">MTLAIRRYRWTDLEAVWALHRICLAQVGLASGDGVYYDDDLPHIHEIYLANRGEFLVGEVVVGGAPRVVAMGGLRRIDAEVAEMCRLRVHPEFQRRGYGERMLRALEARAVELGYRVVRGDTTLNQRAAMALYAKYGWRETRRENVGGLTVVYGEKSLVKNSARPLSSPGMA</sequence>
<dbReference type="SUPFAM" id="SSF55729">
    <property type="entry name" value="Acyl-CoA N-acyltransferases (Nat)"/>
    <property type="match status" value="1"/>
</dbReference>
<feature type="domain" description="N-acetyltransferase" evidence="3">
    <location>
        <begin position="3"/>
        <end position="159"/>
    </location>
</feature>
<evidence type="ECO:0000256" key="1">
    <source>
        <dbReference type="ARBA" id="ARBA00022679"/>
    </source>
</evidence>
<name>A0A1H1I7E7_9ACTN</name>
<protein>
    <submittedName>
        <fullName evidence="4">Ribosomal protein S18 acetylase RimI</fullName>
    </submittedName>
</protein>
<dbReference type="InterPro" id="IPR000182">
    <property type="entry name" value="GNAT_dom"/>
</dbReference>
<dbReference type="AlphaFoldDB" id="A0A1H1I7E7"/>
<dbReference type="Proteomes" id="UP000217103">
    <property type="component" value="Unassembled WGS sequence"/>
</dbReference>